<dbReference type="GO" id="GO:0004850">
    <property type="term" value="F:uridine phosphorylase activity"/>
    <property type="evidence" value="ECO:0007669"/>
    <property type="project" value="TreeGrafter"/>
</dbReference>
<dbReference type="GO" id="GO:0005829">
    <property type="term" value="C:cytosol"/>
    <property type="evidence" value="ECO:0007669"/>
    <property type="project" value="TreeGrafter"/>
</dbReference>
<proteinExistence type="predicted"/>
<feature type="domain" description="Nucleoside phosphorylase" evidence="1">
    <location>
        <begin position="804"/>
        <end position="1049"/>
    </location>
</feature>
<dbReference type="Gene3D" id="3.40.50.1580">
    <property type="entry name" value="Nucleoside phosphorylase domain"/>
    <property type="match status" value="1"/>
</dbReference>
<dbReference type="InterPro" id="IPR035994">
    <property type="entry name" value="Nucleoside_phosphorylase_sf"/>
</dbReference>
<dbReference type="AlphaFoldDB" id="A0A7S3DFJ9"/>
<accession>A0A7S3DFJ9</accession>
<dbReference type="SUPFAM" id="SSF53167">
    <property type="entry name" value="Purine and uridine phosphorylases"/>
    <property type="match status" value="1"/>
</dbReference>
<dbReference type="GO" id="GO:0006218">
    <property type="term" value="P:uridine catabolic process"/>
    <property type="evidence" value="ECO:0007669"/>
    <property type="project" value="TreeGrafter"/>
</dbReference>
<sequence length="1055" mass="114364">MTHYSYAILLRSNVAVVGEDDSAGQTVFGQVQTGESMGVSIVVSCADTDTDCPVSDRMGTSGGTFGRVRMSFVQMRNCGRMGGRSCVSIYNLRSTDNTASGSFLRGVMVNSPLSSGVVVENSDGMHINSTVVYNAKSYGVKVGGQNNMLEDIVVIRTTAPADPACSYEGSVQAGRSTWTAYPGDQCKAVGISVDKGNAIGLLAAIGSDHTAVEYGGVGCTVATGREKVVGATAKICVRVMPTRVSDEGCTHTFNIDAALCRDYGYLASYPVGSLYIENLNVKDAAVGALANVNSGGKVKRSVISYRNYHFIGYTEVQGGCRSDYNRMSAWRNNDIWNVPNVVEKMPFTSATLESTDLYSATIALMQSSFVRSGTGGNPPHFDFAEVVDYPAYTGSVEIDDVTITKGYRSCPRPVFGFINNLMSLDSFPLHSFGAVEFLNGATRFLIIHHDRTDPANDTVVPDALYSLLMKDVSSSLLSGFNEYFHYNPRIISDSTPTAYLPSDYSLIGGGLCTYRTPAFNIYRCPSSLQYDVIAIENRDSNARSLRVSPVFVCSEDWDNNGVNTTGQCTGGRTTAMSGVTYHGQSDKATLQRPSEFFSMVEKNKTLSTVFSSTTPKHLRFVLNSDSLSDFVIMNLRYRTPQRVSLYVDKVKQPFVFGPLNDSAVPNAESPSGSSYYARDAMLYSFIVRGGQAVEVAVEQVLQISLVLEMTIEDFFSSGGETTFISRMASVLNIPSSTIRVVNVQAGSTVVSIEIGFAAFPLCTSLLKPHSSHPNMAGQFKSTNFPEMPDGSMYHLGNQPGDVEKRVLTVGDAGRAKRISKMFDNSEVLKQKTSSRGFSIYSGKYNGVPISIVTSLMGYPNIDFAIRETKHYVDDTMYMIRLGTSGCLVAEHGVGKIMIPTEGSIGCIRNPDAFRPEGEGEPYLLTKPVLPDENLTKELSAAMLKYVGKEKTVTGGMNVSSDSFYSSQGRHDENFDDRNHGLIEKAIAKHPKLVSMEMETFHLFDLAAVSHGGIRASAAAIALGNRIVDTVLSPEEREEMEMKAGRACLEALSKMA</sequence>
<dbReference type="PANTHER" id="PTHR43691">
    <property type="entry name" value="URIDINE PHOSPHORYLASE"/>
    <property type="match status" value="1"/>
</dbReference>
<dbReference type="InterPro" id="IPR000845">
    <property type="entry name" value="Nucleoside_phosphorylase_d"/>
</dbReference>
<dbReference type="CDD" id="cd17769">
    <property type="entry name" value="NP_TgUP-like"/>
    <property type="match status" value="1"/>
</dbReference>
<reference evidence="2" key="1">
    <citation type="submission" date="2021-01" db="EMBL/GenBank/DDBJ databases">
        <authorList>
            <person name="Corre E."/>
            <person name="Pelletier E."/>
            <person name="Niang G."/>
            <person name="Scheremetjew M."/>
            <person name="Finn R."/>
            <person name="Kale V."/>
            <person name="Holt S."/>
            <person name="Cochrane G."/>
            <person name="Meng A."/>
            <person name="Brown T."/>
            <person name="Cohen L."/>
        </authorList>
    </citation>
    <scope>NUCLEOTIDE SEQUENCE</scope>
    <source>
        <strain evidence="2">NIES-2562</strain>
    </source>
</reference>
<gene>
    <name evidence="2" type="ORF">PBIL07802_LOCUS18206</name>
</gene>
<dbReference type="EMBL" id="HBIB01028001">
    <property type="protein sequence ID" value="CAE0255952.1"/>
    <property type="molecule type" value="Transcribed_RNA"/>
</dbReference>
<evidence type="ECO:0000259" key="1">
    <source>
        <dbReference type="Pfam" id="PF01048"/>
    </source>
</evidence>
<organism evidence="2">
    <name type="scientific">Palpitomonas bilix</name>
    <dbReference type="NCBI Taxonomy" id="652834"/>
    <lineage>
        <taxon>Eukaryota</taxon>
        <taxon>Eukaryota incertae sedis</taxon>
    </lineage>
</organism>
<protein>
    <recommendedName>
        <fullName evidence="1">Nucleoside phosphorylase domain-containing protein</fullName>
    </recommendedName>
</protein>
<name>A0A7S3DFJ9_9EUKA</name>
<evidence type="ECO:0000313" key="2">
    <source>
        <dbReference type="EMBL" id="CAE0255952.1"/>
    </source>
</evidence>
<dbReference type="Pfam" id="PF01048">
    <property type="entry name" value="PNP_UDP_1"/>
    <property type="match status" value="1"/>
</dbReference>
<dbReference type="PANTHER" id="PTHR43691:SF14">
    <property type="entry name" value="URIDINE PHOSPHORYLASE"/>
    <property type="match status" value="1"/>
</dbReference>